<feature type="domain" description="PH" evidence="2">
    <location>
        <begin position="58"/>
        <end position="155"/>
    </location>
</feature>
<dbReference type="OrthoDB" id="2157866at2759"/>
<keyword evidence="4" id="KW-1185">Reference proteome</keyword>
<dbReference type="Proteomes" id="UP000799437">
    <property type="component" value="Unassembled WGS sequence"/>
</dbReference>
<accession>A0A6A6WLB9</accession>
<dbReference type="Pfam" id="PF00169">
    <property type="entry name" value="PH"/>
    <property type="match status" value="2"/>
</dbReference>
<dbReference type="SUPFAM" id="SSF50729">
    <property type="entry name" value="PH domain-like"/>
    <property type="match status" value="2"/>
</dbReference>
<evidence type="ECO:0000313" key="4">
    <source>
        <dbReference type="Proteomes" id="UP000799437"/>
    </source>
</evidence>
<feature type="domain" description="PH" evidence="2">
    <location>
        <begin position="290"/>
        <end position="389"/>
    </location>
</feature>
<feature type="compositionally biased region" description="Polar residues" evidence="1">
    <location>
        <begin position="207"/>
        <end position="233"/>
    </location>
</feature>
<feature type="compositionally biased region" description="Polar residues" evidence="1">
    <location>
        <begin position="398"/>
        <end position="412"/>
    </location>
</feature>
<dbReference type="InterPro" id="IPR051707">
    <property type="entry name" value="PI-Interact_SigTrans_Reg"/>
</dbReference>
<protein>
    <submittedName>
        <fullName evidence="3">PH-domain-containing protein</fullName>
    </submittedName>
</protein>
<sequence length="418" mass="47015">MATSATASKSNDRDVARRVPYLDMKLPPPQDQIPAQPGMHGLQVFSPVNQNGSFDFDRVLKQGQILKRTRRTKSWKTIYIVLRPNVLSLYKDADATKLRHQINLSELTAVARQKDPKGKNEYVFALFTPSRNFHLAAKTEKEAQDWVELVRTEARIDEDEEDMILTSPTGQKDAFQGFERSTAGIVSSSSEDMRSSSRQPIPIPQRTGYSNPRNASYTANYSGNEQGSYSDFSDTAGPGGVIESNLSLSNPNNAQSPNTKAQAVYGVSNTSNTTQRKPSNQHAPRMDSERVVCQGWLYLLKSKRGVRQWKKLWVVLRAKTLAFYKDQSEYSANLIVPFHNITDVVEIDPVSKTKIHCMQIISEERNYRCCATDEDGLFRWLGAFKSLLVKRKEEQKSRSASKNTSDASTAPSSEPHRL</sequence>
<feature type="region of interest" description="Disordered" evidence="1">
    <location>
        <begin position="184"/>
        <end position="259"/>
    </location>
</feature>
<dbReference type="CDD" id="cd13299">
    <property type="entry name" value="PH2_PH_fungal"/>
    <property type="match status" value="1"/>
</dbReference>
<feature type="compositionally biased region" description="Polar residues" evidence="1">
    <location>
        <begin position="244"/>
        <end position="259"/>
    </location>
</feature>
<dbReference type="RefSeq" id="XP_033605250.1">
    <property type="nucleotide sequence ID" value="XM_033745100.1"/>
</dbReference>
<name>A0A6A6WLB9_9PEZI</name>
<evidence type="ECO:0000313" key="3">
    <source>
        <dbReference type="EMBL" id="KAF2762799.1"/>
    </source>
</evidence>
<dbReference type="InterPro" id="IPR001849">
    <property type="entry name" value="PH_domain"/>
</dbReference>
<gene>
    <name evidence="3" type="ORF">EJ05DRAFT_481683</name>
</gene>
<dbReference type="GeneID" id="54486154"/>
<organism evidence="3 4">
    <name type="scientific">Pseudovirgaria hyperparasitica</name>
    <dbReference type="NCBI Taxonomy" id="470096"/>
    <lineage>
        <taxon>Eukaryota</taxon>
        <taxon>Fungi</taxon>
        <taxon>Dikarya</taxon>
        <taxon>Ascomycota</taxon>
        <taxon>Pezizomycotina</taxon>
        <taxon>Dothideomycetes</taxon>
        <taxon>Dothideomycetes incertae sedis</taxon>
        <taxon>Acrospermales</taxon>
        <taxon>Acrospermaceae</taxon>
        <taxon>Pseudovirgaria</taxon>
    </lineage>
</organism>
<dbReference type="PROSITE" id="PS50003">
    <property type="entry name" value="PH_DOMAIN"/>
    <property type="match status" value="2"/>
</dbReference>
<proteinExistence type="predicted"/>
<dbReference type="InterPro" id="IPR011993">
    <property type="entry name" value="PH-like_dom_sf"/>
</dbReference>
<reference evidence="3" key="1">
    <citation type="journal article" date="2020" name="Stud. Mycol.">
        <title>101 Dothideomycetes genomes: a test case for predicting lifestyles and emergence of pathogens.</title>
        <authorList>
            <person name="Haridas S."/>
            <person name="Albert R."/>
            <person name="Binder M."/>
            <person name="Bloem J."/>
            <person name="Labutti K."/>
            <person name="Salamov A."/>
            <person name="Andreopoulos B."/>
            <person name="Baker S."/>
            <person name="Barry K."/>
            <person name="Bills G."/>
            <person name="Bluhm B."/>
            <person name="Cannon C."/>
            <person name="Castanera R."/>
            <person name="Culley D."/>
            <person name="Daum C."/>
            <person name="Ezra D."/>
            <person name="Gonzalez J."/>
            <person name="Henrissat B."/>
            <person name="Kuo A."/>
            <person name="Liang C."/>
            <person name="Lipzen A."/>
            <person name="Lutzoni F."/>
            <person name="Magnuson J."/>
            <person name="Mondo S."/>
            <person name="Nolan M."/>
            <person name="Ohm R."/>
            <person name="Pangilinan J."/>
            <person name="Park H.-J."/>
            <person name="Ramirez L."/>
            <person name="Alfaro M."/>
            <person name="Sun H."/>
            <person name="Tritt A."/>
            <person name="Yoshinaga Y."/>
            <person name="Zwiers L.-H."/>
            <person name="Turgeon B."/>
            <person name="Goodwin S."/>
            <person name="Spatafora J."/>
            <person name="Crous P."/>
            <person name="Grigoriev I."/>
        </authorList>
    </citation>
    <scope>NUCLEOTIDE SEQUENCE</scope>
    <source>
        <strain evidence="3">CBS 121739</strain>
    </source>
</reference>
<dbReference type="EMBL" id="ML996565">
    <property type="protein sequence ID" value="KAF2762799.1"/>
    <property type="molecule type" value="Genomic_DNA"/>
</dbReference>
<evidence type="ECO:0000256" key="1">
    <source>
        <dbReference type="SAM" id="MobiDB-lite"/>
    </source>
</evidence>
<dbReference type="Gene3D" id="2.30.29.30">
    <property type="entry name" value="Pleckstrin-homology domain (PH domain)/Phosphotyrosine-binding domain (PTB)"/>
    <property type="match status" value="2"/>
</dbReference>
<dbReference type="AlphaFoldDB" id="A0A6A6WLB9"/>
<dbReference type="CDD" id="cd13298">
    <property type="entry name" value="PH1_PH_fungal"/>
    <property type="match status" value="1"/>
</dbReference>
<dbReference type="SMART" id="SM00233">
    <property type="entry name" value="PH"/>
    <property type="match status" value="2"/>
</dbReference>
<feature type="region of interest" description="Disordered" evidence="1">
    <location>
        <begin position="393"/>
        <end position="418"/>
    </location>
</feature>
<dbReference type="PANTHER" id="PTHR14336">
    <property type="entry name" value="TANDEM PH DOMAIN CONTAINING PROTEIN"/>
    <property type="match status" value="1"/>
</dbReference>
<dbReference type="PANTHER" id="PTHR14336:SF15">
    <property type="entry name" value="DUAL ADAPTER FOR PHOSPHOTYROSINE AND 3-PHOSPHOTYROSINE AND 3-PHOSPHOINOSITIDE"/>
    <property type="match status" value="1"/>
</dbReference>
<evidence type="ECO:0000259" key="2">
    <source>
        <dbReference type="PROSITE" id="PS50003"/>
    </source>
</evidence>